<protein>
    <submittedName>
        <fullName evidence="2">Ester cyclase</fullName>
    </submittedName>
</protein>
<evidence type="ECO:0000259" key="1">
    <source>
        <dbReference type="Pfam" id="PF12680"/>
    </source>
</evidence>
<dbReference type="PANTHER" id="PTHR38436:SF1">
    <property type="entry name" value="ESTER CYCLASE"/>
    <property type="match status" value="1"/>
</dbReference>
<gene>
    <name evidence="2" type="ORF">N4264_07460</name>
</gene>
<evidence type="ECO:0000313" key="3">
    <source>
        <dbReference type="Proteomes" id="UP001064632"/>
    </source>
</evidence>
<dbReference type="Pfam" id="PF12680">
    <property type="entry name" value="SnoaL_2"/>
    <property type="match status" value="1"/>
</dbReference>
<organism evidence="2 3">
    <name type="scientific">Tahibacter amnicola</name>
    <dbReference type="NCBI Taxonomy" id="2976241"/>
    <lineage>
        <taxon>Bacteria</taxon>
        <taxon>Pseudomonadati</taxon>
        <taxon>Pseudomonadota</taxon>
        <taxon>Gammaproteobacteria</taxon>
        <taxon>Lysobacterales</taxon>
        <taxon>Rhodanobacteraceae</taxon>
        <taxon>Tahibacter</taxon>
    </lineage>
</organism>
<sequence length="148" mass="16177">MNADTLIKSYIEAWETRNFALFGEIFAPSVTYWDPLVGEPITLGAMGEYVGQLLGAFPDLRFDVSFTRTGPDFGTFEWIMRGTNRGESPFHLPTHKVLALPGIDLIRVADGKIQSVKAYFDLKDYAEQLGLSSVQAPETAGVATAATA</sequence>
<dbReference type="RefSeq" id="WP_261696433.1">
    <property type="nucleotide sequence ID" value="NZ_CP104694.1"/>
</dbReference>
<accession>A0ABY6BJB0</accession>
<dbReference type="PANTHER" id="PTHR38436">
    <property type="entry name" value="POLYKETIDE CYCLASE SNOAL-LIKE DOMAIN"/>
    <property type="match status" value="1"/>
</dbReference>
<keyword evidence="3" id="KW-1185">Reference proteome</keyword>
<evidence type="ECO:0000313" key="2">
    <source>
        <dbReference type="EMBL" id="UXI69478.1"/>
    </source>
</evidence>
<dbReference type="Gene3D" id="3.10.450.50">
    <property type="match status" value="1"/>
</dbReference>
<reference evidence="2" key="1">
    <citation type="submission" date="2022-09" db="EMBL/GenBank/DDBJ databases">
        <title>Tahibacter sp. nov., isolated from a fresh water.</title>
        <authorList>
            <person name="Baek J.H."/>
            <person name="Lee J.K."/>
            <person name="Kim J.M."/>
            <person name="Jeon C.O."/>
        </authorList>
    </citation>
    <scope>NUCLEOTIDE SEQUENCE</scope>
    <source>
        <strain evidence="2">W38</strain>
    </source>
</reference>
<proteinExistence type="predicted"/>
<dbReference type="SUPFAM" id="SSF54427">
    <property type="entry name" value="NTF2-like"/>
    <property type="match status" value="1"/>
</dbReference>
<dbReference type="InterPro" id="IPR037401">
    <property type="entry name" value="SnoaL-like"/>
</dbReference>
<dbReference type="EMBL" id="CP104694">
    <property type="protein sequence ID" value="UXI69478.1"/>
    <property type="molecule type" value="Genomic_DNA"/>
</dbReference>
<feature type="domain" description="SnoaL-like" evidence="1">
    <location>
        <begin position="8"/>
        <end position="115"/>
    </location>
</feature>
<dbReference type="InterPro" id="IPR032710">
    <property type="entry name" value="NTF2-like_dom_sf"/>
</dbReference>
<dbReference type="Proteomes" id="UP001064632">
    <property type="component" value="Chromosome"/>
</dbReference>
<name>A0ABY6BJB0_9GAMM</name>
<dbReference type="InterPro" id="IPR009959">
    <property type="entry name" value="Cyclase_SnoaL-like"/>
</dbReference>